<protein>
    <recommendedName>
        <fullName evidence="7">ABC3 transporter permease C-terminal domain-containing protein</fullName>
    </recommendedName>
</protein>
<feature type="domain" description="ABC3 transporter permease C-terminal" evidence="7">
    <location>
        <begin position="1063"/>
        <end position="1178"/>
    </location>
</feature>
<evidence type="ECO:0000256" key="3">
    <source>
        <dbReference type="ARBA" id="ARBA00022692"/>
    </source>
</evidence>
<feature type="transmembrane region" description="Helical" evidence="6">
    <location>
        <begin position="1107"/>
        <end position="1131"/>
    </location>
</feature>
<feature type="transmembrane region" description="Helical" evidence="6">
    <location>
        <begin position="529"/>
        <end position="554"/>
    </location>
</feature>
<feature type="transmembrane region" description="Helical" evidence="6">
    <location>
        <begin position="1151"/>
        <end position="1175"/>
    </location>
</feature>
<evidence type="ECO:0000256" key="5">
    <source>
        <dbReference type="ARBA" id="ARBA00023136"/>
    </source>
</evidence>
<dbReference type="Pfam" id="PF02687">
    <property type="entry name" value="FtsX"/>
    <property type="match status" value="1"/>
</dbReference>
<feature type="transmembrane region" description="Helical" evidence="6">
    <location>
        <begin position="20"/>
        <end position="45"/>
    </location>
</feature>
<evidence type="ECO:0000256" key="6">
    <source>
        <dbReference type="SAM" id="Phobius"/>
    </source>
</evidence>
<dbReference type="EMBL" id="CP027019">
    <property type="protein sequence ID" value="AVP49603.1"/>
    <property type="molecule type" value="Genomic_DNA"/>
</dbReference>
<sequence length="1191" mass="137958">MKLKLFFKQSFKDLIVYWPLYVTFTLFLAFAISLSLGLISFISMFGKDIESSFGSKYNANARFVAQRYTIPKEQKERANEDFFQQEKSTLPIYNFFYDAIRFENKEIWKKIKSLSIVHDSTTNAEDQDNPILKSMYKYFANNGGNIVHWNEGEVRVSFLSNIFDTPNHQQMIKNVEQLNEIIDYISHIFKSKFKTTNIQSAFIIDQYLKQETKTNNGIDKFYFQFIHQSKGNLRLENMSQKISLESLVTNEKMGDIHQGYYGNKILKKISDLKNPEMRIPNYKLFWNNQFNRINFQTSIDFESDQFKNYLDRTKEEFGMFFYMQPKSANEANFKLGEKYKVFVGSDEKRKTHELVYAGTILNPDLWYLPNEWDFYTPAQTINKIFYEASAEQNTNTNQTEFQKYWNSAPNAITNIIYLLFPNSKNTKEGQGHFSNWFETYLMEHVNADANAPKLQSATVWSDTDTNTSALVMLKVFIGITIVIVVIVLMLLFLVFFFISHQIILLQQKNLFCLKSIGIRNHELSTLTTFALILPTLVSFTIGIFGSLAVQSILMDIVYEFWNYYHSLWTFGFEFIIAFVGLMLVCFAGFFIISLLIINSDALKISGMSVAKGVSHFQMKMKFLIKGWNPKLRLGFAFAFQNVYKNIVSYVILTFSFAVFLFSFQFNSSIKIFNNAPEIWNAPYKSIKLNHSLPLFNVEKENEKDKLIDSYKTIDVNEIKHFKPLDKDFWTNPTGGTVLKKLNNIKDMKSTYIPKETVLWFLDEVIENPKYYDQILNQANSFFAGSNVAKNTQNKNPFKSFIDQLLTLRLQIPSFKGINIMFGNVVGSINQKTISEGKQRGIFTTRGFDRKDSLYVDLIAFEDDEESKKHFEYDVQQTDSNANTSFESSPVLKVGISNFYAKRANLKVGDQKDIGVNIGFKTDKGVIKPIAHNIKLKVHKIVKNTLSKESSIYVPQKSLFAYLEKINWDEQIISQKFGQIVKDIGKPEPVYISNSYFSQENLPMQLKYFTLPIFHSNGEKIQDYYSKNTFERYLNSIIKNVLIFSVVTQKMEEVTQGFAGILKIAIFMSSAIAIIVSVLVTILILLENRRTILLFKTIGYRKSEINKYLISGYFVSMAFAVLTAIGIVWFLLEVMKDDIASLFWFNLELSFTWTPMFIAILITSVTAFFVLINAAISTYTKRQQPKHTFEDL</sequence>
<dbReference type="RefSeq" id="WP_303662177.1">
    <property type="nucleotide sequence ID" value="NZ_CP027019.1"/>
</dbReference>
<dbReference type="AlphaFoldDB" id="A0A2S0NKQ1"/>
<evidence type="ECO:0000256" key="2">
    <source>
        <dbReference type="ARBA" id="ARBA00022475"/>
    </source>
</evidence>
<organism evidence="8 9">
    <name type="scientific">Williamsoniiplasma luminosum</name>
    <dbReference type="NCBI Taxonomy" id="214888"/>
    <lineage>
        <taxon>Bacteria</taxon>
        <taxon>Bacillati</taxon>
        <taxon>Mycoplasmatota</taxon>
        <taxon>Mollicutes</taxon>
        <taxon>Entomoplasmatales</taxon>
        <taxon>Williamsoniiplasma</taxon>
    </lineage>
</organism>
<reference evidence="9" key="1">
    <citation type="submission" date="2018-02" db="EMBL/GenBank/DDBJ databases">
        <title>Firefly genomes illuminate parallel origins of bioluminescence in beetles.</title>
        <authorList>
            <person name="Fallon T.R."/>
            <person name="Lower S.E.S."/>
            <person name="Behringer M."/>
            <person name="Weng J.-K."/>
        </authorList>
    </citation>
    <scope>NUCLEOTIDE SEQUENCE [LARGE SCALE GENOMIC DNA]</scope>
</reference>
<dbReference type="Proteomes" id="UP000239250">
    <property type="component" value="Chromosome"/>
</dbReference>
<feature type="transmembrane region" description="Helical" evidence="6">
    <location>
        <begin position="1063"/>
        <end position="1086"/>
    </location>
</feature>
<evidence type="ECO:0000313" key="9">
    <source>
        <dbReference type="Proteomes" id="UP000239250"/>
    </source>
</evidence>
<feature type="transmembrane region" description="Helical" evidence="6">
    <location>
        <begin position="646"/>
        <end position="665"/>
    </location>
</feature>
<keyword evidence="5 6" id="KW-0472">Membrane</keyword>
<proteinExistence type="predicted"/>
<evidence type="ECO:0000259" key="7">
    <source>
        <dbReference type="Pfam" id="PF02687"/>
    </source>
</evidence>
<accession>A0A2S0NKQ1</accession>
<dbReference type="InterPro" id="IPR003838">
    <property type="entry name" value="ABC3_permease_C"/>
</dbReference>
<evidence type="ECO:0000256" key="4">
    <source>
        <dbReference type="ARBA" id="ARBA00022989"/>
    </source>
</evidence>
<comment type="subcellular location">
    <subcellularLocation>
        <location evidence="1">Cell membrane</location>
        <topology evidence="1">Multi-pass membrane protein</topology>
    </subcellularLocation>
</comment>
<dbReference type="GO" id="GO:0005886">
    <property type="term" value="C:plasma membrane"/>
    <property type="evidence" value="ECO:0007669"/>
    <property type="project" value="UniProtKB-SubCell"/>
</dbReference>
<keyword evidence="2" id="KW-1003">Cell membrane</keyword>
<feature type="transmembrane region" description="Helical" evidence="6">
    <location>
        <begin position="574"/>
        <end position="597"/>
    </location>
</feature>
<evidence type="ECO:0000256" key="1">
    <source>
        <dbReference type="ARBA" id="ARBA00004651"/>
    </source>
</evidence>
<keyword evidence="3 6" id="KW-0812">Transmembrane</keyword>
<evidence type="ECO:0000313" key="8">
    <source>
        <dbReference type="EMBL" id="AVP49603.1"/>
    </source>
</evidence>
<keyword evidence="4 6" id="KW-1133">Transmembrane helix</keyword>
<name>A0A2S0NKQ1_9MOLU</name>
<gene>
    <name evidence="8" type="ORF">C5T88_03450</name>
</gene>
<feature type="transmembrane region" description="Helical" evidence="6">
    <location>
        <begin position="475"/>
        <end position="498"/>
    </location>
</feature>